<evidence type="ECO:0008006" key="9">
    <source>
        <dbReference type="Google" id="ProtNLM"/>
    </source>
</evidence>
<comment type="subcellular location">
    <subcellularLocation>
        <location evidence="1">Membrane</location>
        <topology evidence="1">Multi-pass membrane protein</topology>
    </subcellularLocation>
</comment>
<accession>A0A1V6YV48</accession>
<keyword evidence="2" id="KW-0813">Transport</keyword>
<dbReference type="InterPro" id="IPR002293">
    <property type="entry name" value="AA/rel_permease1"/>
</dbReference>
<feature type="transmembrane region" description="Helical" evidence="6">
    <location>
        <begin position="374"/>
        <end position="394"/>
    </location>
</feature>
<comment type="caution">
    <text evidence="7">The sequence shown here is derived from an EMBL/GenBank/DDBJ whole genome shotgun (WGS) entry which is preliminary data.</text>
</comment>
<evidence type="ECO:0000256" key="3">
    <source>
        <dbReference type="ARBA" id="ARBA00022692"/>
    </source>
</evidence>
<dbReference type="OMA" id="PEFVFRT"/>
<dbReference type="PANTHER" id="PTHR45649:SF20">
    <property type="entry name" value="TRANSPORTER, PUTATIVE (EUROFUNG)-RELATED"/>
    <property type="match status" value="1"/>
</dbReference>
<keyword evidence="8" id="KW-1185">Reference proteome</keyword>
<dbReference type="AlphaFoldDB" id="A0A1V6YV48"/>
<feature type="transmembrane region" description="Helical" evidence="6">
    <location>
        <begin position="269"/>
        <end position="291"/>
    </location>
</feature>
<dbReference type="STRING" id="60175.A0A1V6YV48"/>
<feature type="transmembrane region" description="Helical" evidence="6">
    <location>
        <begin position="470"/>
        <end position="492"/>
    </location>
</feature>
<dbReference type="GO" id="GO:0016020">
    <property type="term" value="C:membrane"/>
    <property type="evidence" value="ECO:0007669"/>
    <property type="project" value="UniProtKB-SubCell"/>
</dbReference>
<evidence type="ECO:0000256" key="4">
    <source>
        <dbReference type="ARBA" id="ARBA00022989"/>
    </source>
</evidence>
<feature type="transmembrane region" description="Helical" evidence="6">
    <location>
        <begin position="445"/>
        <end position="464"/>
    </location>
</feature>
<evidence type="ECO:0000313" key="7">
    <source>
        <dbReference type="EMBL" id="OQE91197.1"/>
    </source>
</evidence>
<gene>
    <name evidence="7" type="ORF">PENNAL_c0010G06277</name>
</gene>
<feature type="transmembrane region" description="Helical" evidence="6">
    <location>
        <begin position="82"/>
        <end position="105"/>
    </location>
</feature>
<dbReference type="GO" id="GO:0022857">
    <property type="term" value="F:transmembrane transporter activity"/>
    <property type="evidence" value="ECO:0007669"/>
    <property type="project" value="InterPro"/>
</dbReference>
<proteinExistence type="predicted"/>
<dbReference type="Proteomes" id="UP000191691">
    <property type="component" value="Unassembled WGS sequence"/>
</dbReference>
<feature type="transmembrane region" description="Helical" evidence="6">
    <location>
        <begin position="48"/>
        <end position="76"/>
    </location>
</feature>
<sequence length="627" mass="68679">MGDPEIISASALVGSLGDRKEIEVIKVQNEDELRLAQMGHKQELERHFSLWSLIGLAANCTISWTGLGLGLITAINAGGPGALIYGFILVFTLQSFVGASLAEFVSAYPTEGGMYHWIAAIAPKRYNSLLSFATGWCTVFGWIFTTASTNLIYATAAMALIALYHDGLVVQPWMTFVAYQILNILTAGVVMFGNRSLAWFITMVVVAAKAPVHNDSKFVFRTWINNTGWDNNVICFITGLVNPMYSLGGLDGISHITEEMPNPGRNAPLGLAITLSIAFVTGLSYLLSLMFSVQDYGSLADTHTGLPLAELFWQATSTRGGAFGLVFMVWVALGPCVIGSQLSTGRVFWAFSRDEGLPLSKIWARVHPKLGSPFNAQLCVAVIVSLLGCIYLGSSTAFNAMMSSAVTINNFAYLVPILTNVILLRRTMHRGPFFMGQTVGMSVNIIAVAWLVFAIVFFSFPYQMPVTVSNMNYTCVVVGGFLTIELAWWLIAGKRYSATVQRAREEVTKSCPTSGSSNAGNLISKSFSRNLNLLTVTSHHLPQFTLDHIYYENWLMLHNLKRKMPDLCRHVDYQDGNTHAAAGIMTNDEFDAIVDDIFDTLYKLNTGGPLPCIRFSTSLLLNSFTPD</sequence>
<evidence type="ECO:0000256" key="6">
    <source>
        <dbReference type="SAM" id="Phobius"/>
    </source>
</evidence>
<evidence type="ECO:0000313" key="8">
    <source>
        <dbReference type="Proteomes" id="UP000191691"/>
    </source>
</evidence>
<evidence type="ECO:0000256" key="5">
    <source>
        <dbReference type="ARBA" id="ARBA00023136"/>
    </source>
</evidence>
<keyword evidence="3 6" id="KW-0812">Transmembrane</keyword>
<feature type="transmembrane region" description="Helical" evidence="6">
    <location>
        <begin position="182"/>
        <end position="208"/>
    </location>
</feature>
<reference evidence="8" key="1">
    <citation type="journal article" date="2017" name="Nat. Microbiol.">
        <title>Global analysis of biosynthetic gene clusters reveals vast potential of secondary metabolite production in Penicillium species.</title>
        <authorList>
            <person name="Nielsen J.C."/>
            <person name="Grijseels S."/>
            <person name="Prigent S."/>
            <person name="Ji B."/>
            <person name="Dainat J."/>
            <person name="Nielsen K.F."/>
            <person name="Frisvad J.C."/>
            <person name="Workman M."/>
            <person name="Nielsen J."/>
        </authorList>
    </citation>
    <scope>NUCLEOTIDE SEQUENCE [LARGE SCALE GENOMIC DNA]</scope>
    <source>
        <strain evidence="8">IBT 13039</strain>
    </source>
</reference>
<dbReference type="PANTHER" id="PTHR45649">
    <property type="entry name" value="AMINO-ACID PERMEASE BAT1"/>
    <property type="match status" value="1"/>
</dbReference>
<protein>
    <recommendedName>
        <fullName evidence="9">Amino acid permease/ SLC12A domain-containing protein</fullName>
    </recommendedName>
</protein>
<feature type="transmembrane region" description="Helical" evidence="6">
    <location>
        <begin position="400"/>
        <end position="424"/>
    </location>
</feature>
<evidence type="ECO:0000256" key="2">
    <source>
        <dbReference type="ARBA" id="ARBA00022448"/>
    </source>
</evidence>
<organism evidence="7 8">
    <name type="scientific">Penicillium nalgiovense</name>
    <dbReference type="NCBI Taxonomy" id="60175"/>
    <lineage>
        <taxon>Eukaryota</taxon>
        <taxon>Fungi</taxon>
        <taxon>Dikarya</taxon>
        <taxon>Ascomycota</taxon>
        <taxon>Pezizomycotina</taxon>
        <taxon>Eurotiomycetes</taxon>
        <taxon>Eurotiomycetidae</taxon>
        <taxon>Eurotiales</taxon>
        <taxon>Aspergillaceae</taxon>
        <taxon>Penicillium</taxon>
    </lineage>
</organism>
<keyword evidence="4 6" id="KW-1133">Transmembrane helix</keyword>
<name>A0A1V6YV48_PENNA</name>
<dbReference type="Gene3D" id="1.20.1740.10">
    <property type="entry name" value="Amino acid/polyamine transporter I"/>
    <property type="match status" value="1"/>
</dbReference>
<evidence type="ECO:0000256" key="1">
    <source>
        <dbReference type="ARBA" id="ARBA00004141"/>
    </source>
</evidence>
<dbReference type="EMBL" id="MOOB01000010">
    <property type="protein sequence ID" value="OQE91197.1"/>
    <property type="molecule type" value="Genomic_DNA"/>
</dbReference>
<dbReference type="Pfam" id="PF13520">
    <property type="entry name" value="AA_permease_2"/>
    <property type="match status" value="1"/>
</dbReference>
<keyword evidence="5 6" id="KW-0472">Membrane</keyword>
<feature type="transmembrane region" description="Helical" evidence="6">
    <location>
        <begin position="311"/>
        <end position="333"/>
    </location>
</feature>